<dbReference type="Gene3D" id="3.30.1240.10">
    <property type="match status" value="1"/>
</dbReference>
<dbReference type="GO" id="GO:0000287">
    <property type="term" value="F:magnesium ion binding"/>
    <property type="evidence" value="ECO:0007669"/>
    <property type="project" value="TreeGrafter"/>
</dbReference>
<accession>A0A9D2QLY4</accession>
<keyword evidence="1" id="KW-0378">Hydrolase</keyword>
<dbReference type="Gene3D" id="3.40.50.1000">
    <property type="entry name" value="HAD superfamily/HAD-like"/>
    <property type="match status" value="1"/>
</dbReference>
<dbReference type="SUPFAM" id="SSF56784">
    <property type="entry name" value="HAD-like"/>
    <property type="match status" value="1"/>
</dbReference>
<organism evidence="1 2">
    <name type="scientific">Candidatus Eisenbergiella intestinigallinarum</name>
    <dbReference type="NCBI Taxonomy" id="2838549"/>
    <lineage>
        <taxon>Bacteria</taxon>
        <taxon>Bacillati</taxon>
        <taxon>Bacillota</taxon>
        <taxon>Clostridia</taxon>
        <taxon>Lachnospirales</taxon>
        <taxon>Lachnospiraceae</taxon>
        <taxon>Eisenbergiella</taxon>
    </lineage>
</organism>
<dbReference type="NCBIfam" id="TIGR00099">
    <property type="entry name" value="Cof-subfamily"/>
    <property type="match status" value="1"/>
</dbReference>
<dbReference type="PANTHER" id="PTHR10000">
    <property type="entry name" value="PHOSPHOSERINE PHOSPHATASE"/>
    <property type="match status" value="1"/>
</dbReference>
<dbReference type="Pfam" id="PF08282">
    <property type="entry name" value="Hydrolase_3"/>
    <property type="match status" value="1"/>
</dbReference>
<protein>
    <submittedName>
        <fullName evidence="1">Cof-type HAD-IIB family hydrolase</fullName>
    </submittedName>
</protein>
<dbReference type="GO" id="GO:0005829">
    <property type="term" value="C:cytosol"/>
    <property type="evidence" value="ECO:0007669"/>
    <property type="project" value="TreeGrafter"/>
</dbReference>
<dbReference type="NCBIfam" id="TIGR01484">
    <property type="entry name" value="HAD-SF-IIB"/>
    <property type="match status" value="1"/>
</dbReference>
<evidence type="ECO:0000313" key="2">
    <source>
        <dbReference type="Proteomes" id="UP000823922"/>
    </source>
</evidence>
<comment type="caution">
    <text evidence="1">The sequence shown here is derived from an EMBL/GenBank/DDBJ whole genome shotgun (WGS) entry which is preliminary data.</text>
</comment>
<reference evidence="1" key="2">
    <citation type="submission" date="2021-04" db="EMBL/GenBank/DDBJ databases">
        <authorList>
            <person name="Gilroy R."/>
        </authorList>
    </citation>
    <scope>NUCLEOTIDE SEQUENCE</scope>
    <source>
        <strain evidence="1">ChiBcec1-1630</strain>
    </source>
</reference>
<dbReference type="InterPro" id="IPR023214">
    <property type="entry name" value="HAD_sf"/>
</dbReference>
<dbReference type="InterPro" id="IPR036412">
    <property type="entry name" value="HAD-like_sf"/>
</dbReference>
<dbReference type="InterPro" id="IPR006379">
    <property type="entry name" value="HAD-SF_hydro_IIB"/>
</dbReference>
<reference evidence="1" key="1">
    <citation type="journal article" date="2021" name="PeerJ">
        <title>Extensive microbial diversity within the chicken gut microbiome revealed by metagenomics and culture.</title>
        <authorList>
            <person name="Gilroy R."/>
            <person name="Ravi A."/>
            <person name="Getino M."/>
            <person name="Pursley I."/>
            <person name="Horton D.L."/>
            <person name="Alikhan N.F."/>
            <person name="Baker D."/>
            <person name="Gharbi K."/>
            <person name="Hall N."/>
            <person name="Watson M."/>
            <person name="Adriaenssens E.M."/>
            <person name="Foster-Nyarko E."/>
            <person name="Jarju S."/>
            <person name="Secka A."/>
            <person name="Antonio M."/>
            <person name="Oren A."/>
            <person name="Chaudhuri R.R."/>
            <person name="La Ragione R."/>
            <person name="Hildebrand F."/>
            <person name="Pallen M.J."/>
        </authorList>
    </citation>
    <scope>NUCLEOTIDE SEQUENCE</scope>
    <source>
        <strain evidence="1">ChiBcec1-1630</strain>
    </source>
</reference>
<gene>
    <name evidence="1" type="ORF">H9926_10950</name>
</gene>
<proteinExistence type="predicted"/>
<dbReference type="Proteomes" id="UP000823922">
    <property type="component" value="Unassembled WGS sequence"/>
</dbReference>
<sequence>MIKLIASDIDGTLIEESTPDLYPEMAEEIRSLAARGVLFCATSGRQLPSVKNVFRDVADQICYIVENGAHIHYQGKDLSVTPMKREYAQEIVGQLRALGPGFDFVVSTPQGSLIESKNQEFLDLMTYGYHNSYRQVEDVLKEDAVILKIAAYHEGSIRELGERELIPEWKDRVQVCVAGEEWVDFMDRSVDKGNGLAWIQSRFGILPEETMAFGDNTNDIGLMKAAYYSYAVENARPEVKEAARFSCPSYERKGVLQAIRERMR</sequence>
<dbReference type="InterPro" id="IPR000150">
    <property type="entry name" value="Cof"/>
</dbReference>
<dbReference type="SFLD" id="SFLDG01140">
    <property type="entry name" value="C2.B:_Phosphomannomutase_and_P"/>
    <property type="match status" value="1"/>
</dbReference>
<dbReference type="AlphaFoldDB" id="A0A9D2QLY4"/>
<dbReference type="EMBL" id="DWVS01000281">
    <property type="protein sequence ID" value="HJC88519.1"/>
    <property type="molecule type" value="Genomic_DNA"/>
</dbReference>
<dbReference type="PANTHER" id="PTHR10000:SF8">
    <property type="entry name" value="HAD SUPERFAMILY HYDROLASE-LIKE, TYPE 3"/>
    <property type="match status" value="1"/>
</dbReference>
<evidence type="ECO:0000313" key="1">
    <source>
        <dbReference type="EMBL" id="HJC88519.1"/>
    </source>
</evidence>
<name>A0A9D2QLY4_9FIRM</name>
<dbReference type="SFLD" id="SFLDS00003">
    <property type="entry name" value="Haloacid_Dehalogenase"/>
    <property type="match status" value="1"/>
</dbReference>
<dbReference type="GO" id="GO:0016791">
    <property type="term" value="F:phosphatase activity"/>
    <property type="evidence" value="ECO:0007669"/>
    <property type="project" value="UniProtKB-ARBA"/>
</dbReference>